<keyword evidence="2" id="KW-1185">Reference proteome</keyword>
<sequence>MVIGRRKKESSHVDREKIGAMTTSYSHCLQQATRRNTHLN</sequence>
<comment type="caution">
    <text evidence="1">The sequence shown here is derived from an EMBL/GenBank/DDBJ whole genome shotgun (WGS) entry which is preliminary data.</text>
</comment>
<accession>A0A835CMT9</accession>
<protein>
    <submittedName>
        <fullName evidence="1">Uncharacterized protein</fullName>
    </submittedName>
</protein>
<evidence type="ECO:0000313" key="1">
    <source>
        <dbReference type="EMBL" id="KAF7844847.1"/>
    </source>
</evidence>
<dbReference type="EMBL" id="JAAIUW010000001">
    <property type="protein sequence ID" value="KAF7844847.1"/>
    <property type="molecule type" value="Genomic_DNA"/>
</dbReference>
<dbReference type="AlphaFoldDB" id="A0A835CMT9"/>
<organism evidence="1 2">
    <name type="scientific">Senna tora</name>
    <dbReference type="NCBI Taxonomy" id="362788"/>
    <lineage>
        <taxon>Eukaryota</taxon>
        <taxon>Viridiplantae</taxon>
        <taxon>Streptophyta</taxon>
        <taxon>Embryophyta</taxon>
        <taxon>Tracheophyta</taxon>
        <taxon>Spermatophyta</taxon>
        <taxon>Magnoliopsida</taxon>
        <taxon>eudicotyledons</taxon>
        <taxon>Gunneridae</taxon>
        <taxon>Pentapetalae</taxon>
        <taxon>rosids</taxon>
        <taxon>fabids</taxon>
        <taxon>Fabales</taxon>
        <taxon>Fabaceae</taxon>
        <taxon>Caesalpinioideae</taxon>
        <taxon>Cassia clade</taxon>
        <taxon>Senna</taxon>
    </lineage>
</organism>
<dbReference type="Proteomes" id="UP000634136">
    <property type="component" value="Unassembled WGS sequence"/>
</dbReference>
<evidence type="ECO:0000313" key="2">
    <source>
        <dbReference type="Proteomes" id="UP000634136"/>
    </source>
</evidence>
<proteinExistence type="predicted"/>
<reference evidence="1" key="1">
    <citation type="submission" date="2020-09" db="EMBL/GenBank/DDBJ databases">
        <title>Genome-Enabled Discovery of Anthraquinone Biosynthesis in Senna tora.</title>
        <authorList>
            <person name="Kang S.-H."/>
            <person name="Pandey R.P."/>
            <person name="Lee C.-M."/>
            <person name="Sim J.-S."/>
            <person name="Jeong J.-T."/>
            <person name="Choi B.-S."/>
            <person name="Jung M."/>
            <person name="Ginzburg D."/>
            <person name="Zhao K."/>
            <person name="Won S.Y."/>
            <person name="Oh T.-J."/>
            <person name="Yu Y."/>
            <person name="Kim N.-H."/>
            <person name="Lee O.R."/>
            <person name="Lee T.-H."/>
            <person name="Bashyal P."/>
            <person name="Kim T.-S."/>
            <person name="Lee W.-H."/>
            <person name="Kawkins C."/>
            <person name="Kim C.-K."/>
            <person name="Kim J.S."/>
            <person name="Ahn B.O."/>
            <person name="Rhee S.Y."/>
            <person name="Sohng J.K."/>
        </authorList>
    </citation>
    <scope>NUCLEOTIDE SEQUENCE</scope>
    <source>
        <tissue evidence="1">Leaf</tissue>
    </source>
</reference>
<gene>
    <name evidence="1" type="ORF">G2W53_001752</name>
</gene>
<name>A0A835CMT9_9FABA</name>